<comment type="similarity">
    <text evidence="2">Belongs to the rickettsiale 17 kDa surface antigen family.</text>
</comment>
<sequence length="169" mass="17446">MLAFAKPILTVAAAAMAAVFLLAATPTTARAESDCSNTNTGGVLGGIAGAALGGFLGSQFGSGGGKTAATIGGVILGGIAGNQLGKELTCEDEEYVEDTTYESLETGEETTWRNEESGNYGEVRPGEVYTDARGYECRAFEQEIYVNGQPVKDTGTACKQPDGSWQIVS</sequence>
<dbReference type="InterPro" id="IPR051407">
    <property type="entry name" value="Bact_OM_lipoprot/Surf_antigen"/>
</dbReference>
<evidence type="ECO:0000256" key="6">
    <source>
        <dbReference type="SAM" id="SignalP"/>
    </source>
</evidence>
<name>A0A845QDZ5_9HYPH</name>
<reference evidence="8 9" key="1">
    <citation type="journal article" date="2016" name="Int. J. Syst. Evol. Microbiol.">
        <title>Pyruvatibacter mobilis gen. nov., sp. nov., a marine bacterium from the culture broth of Picochlorum sp. 122.</title>
        <authorList>
            <person name="Wang G."/>
            <person name="Tang M."/>
            <person name="Wu H."/>
            <person name="Dai S."/>
            <person name="Li T."/>
            <person name="Chen C."/>
            <person name="He H."/>
            <person name="Fan J."/>
            <person name="Xiang W."/>
            <person name="Li X."/>
        </authorList>
    </citation>
    <scope>NUCLEOTIDE SEQUENCE [LARGE SCALE GENOMIC DNA]</scope>
    <source>
        <strain evidence="8 9">GYP-11</strain>
    </source>
</reference>
<evidence type="ECO:0000256" key="1">
    <source>
        <dbReference type="ARBA" id="ARBA00004459"/>
    </source>
</evidence>
<dbReference type="PANTHER" id="PTHR35603">
    <property type="match status" value="1"/>
</dbReference>
<evidence type="ECO:0000313" key="8">
    <source>
        <dbReference type="EMBL" id="NBG96895.1"/>
    </source>
</evidence>
<keyword evidence="4" id="KW-0472">Membrane</keyword>
<accession>A0A845QDZ5</accession>
<organism evidence="8 9">
    <name type="scientific">Pyruvatibacter mobilis</name>
    <dbReference type="NCBI Taxonomy" id="1712261"/>
    <lineage>
        <taxon>Bacteria</taxon>
        <taxon>Pseudomonadati</taxon>
        <taxon>Pseudomonadota</taxon>
        <taxon>Alphaproteobacteria</taxon>
        <taxon>Hyphomicrobiales</taxon>
        <taxon>Parvibaculaceae</taxon>
        <taxon>Pyruvatibacter</taxon>
    </lineage>
</organism>
<dbReference type="PIRSF" id="PIRSF002721">
    <property type="entry name" value="Surface_antigen_Rickettsia"/>
    <property type="match status" value="1"/>
</dbReference>
<dbReference type="Pfam" id="PF05433">
    <property type="entry name" value="Rick_17kDa_Anti"/>
    <property type="match status" value="1"/>
</dbReference>
<comment type="caution">
    <text evidence="8">The sequence shown here is derived from an EMBL/GenBank/DDBJ whole genome shotgun (WGS) entry which is preliminary data.</text>
</comment>
<feature type="chain" id="PRO_5032713199" description="17 kDa surface antigen" evidence="6">
    <location>
        <begin position="32"/>
        <end position="169"/>
    </location>
</feature>
<keyword evidence="6" id="KW-0732">Signal</keyword>
<dbReference type="Proteomes" id="UP000470384">
    <property type="component" value="Unassembled WGS sequence"/>
</dbReference>
<dbReference type="GeneID" id="300654262"/>
<dbReference type="PANTHER" id="PTHR35603:SF2">
    <property type="entry name" value="OUTER MEMBRANE LIPOPROTEIN"/>
    <property type="match status" value="1"/>
</dbReference>
<keyword evidence="9" id="KW-1185">Reference proteome</keyword>
<evidence type="ECO:0000313" key="9">
    <source>
        <dbReference type="Proteomes" id="UP000470384"/>
    </source>
</evidence>
<dbReference type="RefSeq" id="WP_160588896.1">
    <property type="nucleotide sequence ID" value="NZ_BMHN01000001.1"/>
</dbReference>
<proteinExistence type="inferred from homology"/>
<evidence type="ECO:0000256" key="5">
    <source>
        <dbReference type="ARBA" id="ARBA00023288"/>
    </source>
</evidence>
<feature type="signal peptide" evidence="6">
    <location>
        <begin position="1"/>
        <end position="31"/>
    </location>
</feature>
<dbReference type="EMBL" id="WXYQ01000012">
    <property type="protein sequence ID" value="NBG96895.1"/>
    <property type="molecule type" value="Genomic_DNA"/>
</dbReference>
<evidence type="ECO:0000256" key="4">
    <source>
        <dbReference type="ARBA" id="ARBA00023136"/>
    </source>
</evidence>
<evidence type="ECO:0000256" key="2">
    <source>
        <dbReference type="ARBA" id="ARBA00008681"/>
    </source>
</evidence>
<gene>
    <name evidence="8" type="ORF">GTQ45_14240</name>
</gene>
<comment type="subcellular location">
    <subcellularLocation>
        <location evidence="1">Cell outer membrane</location>
        <topology evidence="1">Lipid-anchor</topology>
    </subcellularLocation>
</comment>
<dbReference type="GO" id="GO:0009279">
    <property type="term" value="C:cell outer membrane"/>
    <property type="evidence" value="ECO:0007669"/>
    <property type="project" value="UniProtKB-SubCell"/>
</dbReference>
<evidence type="ECO:0000256" key="3">
    <source>
        <dbReference type="ARBA" id="ARBA00015281"/>
    </source>
</evidence>
<evidence type="ECO:0000259" key="7">
    <source>
        <dbReference type="Pfam" id="PF05433"/>
    </source>
</evidence>
<dbReference type="AlphaFoldDB" id="A0A845QDZ5"/>
<dbReference type="InterPro" id="IPR016364">
    <property type="entry name" value="Surface_antigen_Rickettsia"/>
</dbReference>
<protein>
    <recommendedName>
        <fullName evidence="3">17 kDa surface antigen</fullName>
    </recommendedName>
</protein>
<keyword evidence="5" id="KW-0449">Lipoprotein</keyword>
<dbReference type="OrthoDB" id="5402098at2"/>
<dbReference type="InterPro" id="IPR008816">
    <property type="entry name" value="Gly_zipper_2TM_dom"/>
</dbReference>
<feature type="domain" description="Glycine zipper 2TM" evidence="7">
    <location>
        <begin position="44"/>
        <end position="85"/>
    </location>
</feature>